<reference evidence="3 4" key="1">
    <citation type="submission" date="2023-10" db="EMBL/GenBank/DDBJ databases">
        <authorList>
            <person name="Maclean D."/>
            <person name="Macfadyen A."/>
        </authorList>
    </citation>
    <scope>NUCLEOTIDE SEQUENCE [LARGE SCALE GENOMIC DNA]</scope>
</reference>
<evidence type="ECO:0000313" key="3">
    <source>
        <dbReference type="EMBL" id="CAK0737447.1"/>
    </source>
</evidence>
<dbReference type="CDD" id="cd14688">
    <property type="entry name" value="bZIP_YAP"/>
    <property type="match status" value="1"/>
</dbReference>
<dbReference type="AlphaFoldDB" id="A0AAV1HUH6"/>
<gene>
    <name evidence="3" type="ORF">CVIRNUC_000914</name>
</gene>
<protein>
    <recommendedName>
        <fullName evidence="2">BZIP domain-containing protein</fullName>
    </recommendedName>
</protein>
<feature type="compositionally biased region" description="Basic and acidic residues" evidence="1">
    <location>
        <begin position="101"/>
        <end position="131"/>
    </location>
</feature>
<dbReference type="InterPro" id="IPR046347">
    <property type="entry name" value="bZIP_sf"/>
</dbReference>
<evidence type="ECO:0000313" key="4">
    <source>
        <dbReference type="Proteomes" id="UP001314263"/>
    </source>
</evidence>
<comment type="caution">
    <text evidence="3">The sequence shown here is derived from an EMBL/GenBank/DDBJ whole genome shotgun (WGS) entry which is preliminary data.</text>
</comment>
<dbReference type="SUPFAM" id="SSF57959">
    <property type="entry name" value="Leucine zipper domain"/>
    <property type="match status" value="1"/>
</dbReference>
<dbReference type="Proteomes" id="UP001314263">
    <property type="component" value="Unassembled WGS sequence"/>
</dbReference>
<dbReference type="EMBL" id="CAUYUE010000001">
    <property type="protein sequence ID" value="CAK0737447.1"/>
    <property type="molecule type" value="Genomic_DNA"/>
</dbReference>
<dbReference type="PROSITE" id="PS00036">
    <property type="entry name" value="BZIP_BASIC"/>
    <property type="match status" value="1"/>
</dbReference>
<dbReference type="InterPro" id="IPR004827">
    <property type="entry name" value="bZIP"/>
</dbReference>
<accession>A0AAV1HUH6</accession>
<keyword evidence="4" id="KW-1185">Reference proteome</keyword>
<proteinExistence type="predicted"/>
<feature type="region of interest" description="Disordered" evidence="1">
    <location>
        <begin position="1"/>
        <end position="131"/>
    </location>
</feature>
<name>A0AAV1HUH6_9CHLO</name>
<sequence>MEYLASNPDLWSRQLDTGAEPANDSAFDDWLNGYLAEVLPAQQQREPPAQMPLLPELPPHSFPWQPPASTPAPGHDVGSSTSGETHAHEQAMLPAAEQETDDGRGNNRAARIADKNRRAQKRFREREKQRKATLETQVAELSARLSVVSQEKARLESRNSVLEKVVKLKDEYISNLESSTSIDESEERPHMNPSLKAALCEFYAIVRNKRSKYEDEDFIPMDAIHTTHKAYIDELARTLMEGAEQPGTPAHARMVQLTNANREILRQIAVLNDRLYMGIRAEQVLPGATAAKRPDASHWKTVMGTVALSAPQKEAVLTTRDDLLTRMRCILDERQALVDSLQDVHHPVTEGQVDQYPRQIERQKALERLQKNLKEEYRAVVDYEVAFFNTILTPLQQARMQVASYPWPTDSLAICGIVAEETGVAEQNGQVPVQEDFMALLTGLPDKSPFRALAAPMPVG</sequence>
<feature type="domain" description="BZIP" evidence="2">
    <location>
        <begin position="111"/>
        <end position="126"/>
    </location>
</feature>
<organism evidence="3 4">
    <name type="scientific">Coccomyxa viridis</name>
    <dbReference type="NCBI Taxonomy" id="1274662"/>
    <lineage>
        <taxon>Eukaryota</taxon>
        <taxon>Viridiplantae</taxon>
        <taxon>Chlorophyta</taxon>
        <taxon>core chlorophytes</taxon>
        <taxon>Trebouxiophyceae</taxon>
        <taxon>Trebouxiophyceae incertae sedis</taxon>
        <taxon>Coccomyxaceae</taxon>
        <taxon>Coccomyxa</taxon>
    </lineage>
</organism>
<evidence type="ECO:0000259" key="2">
    <source>
        <dbReference type="PROSITE" id="PS00036"/>
    </source>
</evidence>
<evidence type="ECO:0000256" key="1">
    <source>
        <dbReference type="SAM" id="MobiDB-lite"/>
    </source>
</evidence>
<dbReference type="GO" id="GO:0003700">
    <property type="term" value="F:DNA-binding transcription factor activity"/>
    <property type="evidence" value="ECO:0007669"/>
    <property type="project" value="InterPro"/>
</dbReference>
<feature type="compositionally biased region" description="Pro residues" evidence="1">
    <location>
        <begin position="55"/>
        <end position="70"/>
    </location>
</feature>